<evidence type="ECO:0000256" key="2">
    <source>
        <dbReference type="SAM" id="MobiDB-lite"/>
    </source>
</evidence>
<dbReference type="RefSeq" id="WP_189821116.1">
    <property type="nucleotide sequence ID" value="NZ_BMVC01000001.1"/>
</dbReference>
<organism evidence="3 4">
    <name type="scientific">Streptomyces finlayi</name>
    <dbReference type="NCBI Taxonomy" id="67296"/>
    <lineage>
        <taxon>Bacteria</taxon>
        <taxon>Bacillati</taxon>
        <taxon>Actinomycetota</taxon>
        <taxon>Actinomycetes</taxon>
        <taxon>Kitasatosporales</taxon>
        <taxon>Streptomycetaceae</taxon>
        <taxon>Streptomyces</taxon>
    </lineage>
</organism>
<dbReference type="InterPro" id="IPR001313">
    <property type="entry name" value="Pumilio_RNA-bd_rpt"/>
</dbReference>
<dbReference type="SUPFAM" id="SSF48371">
    <property type="entry name" value="ARM repeat"/>
    <property type="match status" value="1"/>
</dbReference>
<keyword evidence="1" id="KW-0677">Repeat</keyword>
<feature type="compositionally biased region" description="Gly residues" evidence="2">
    <location>
        <begin position="1"/>
        <end position="10"/>
    </location>
</feature>
<sequence>MSAGEPGGAPAGDRPQQAAAPADKAAPDGSPPPDQEGAAEESPQAQEAWTARRDLMDHAPRNMRFESGARLGGGLIGGDNHGVSAGRVAGDVIKGSKTEIHYQFGSLFGTGSHSSGEISRTSVEAVAAHFVTAGTVPHAEPQTCEDAFRLLAERLREERVLVLLGPRFAGRGTAALMLLHRLEAFPVNAIDRESRPGDVAGRLKEGGNLLCDPITERGRPLRESDLLAMRDELAKKDAYLVITVGPRASLEDVPVAEWHAPAAYAVLEAHLRTRIEAEQVPGLLALPAVTEFLDRAPQPREAVAYARTLAEYATGQAGGPQIERFSLSALENQIQEWFEEDESALHLRDKAFLVALAAFDGSPYALTAELSDLLYAFLQQTENPVVPPAVPVFGTHVGKRLQLARAHRYEEEEPTEWGPVLQAKSAFRDDRAPLVLLRELWTGHPSSRPALIQWLHRLAVDGRPLVRTRAASTVAVLAVTDLPSAMALIIEPWAASKDFVHRIVAVNALALAHRLEAPHVPYIIDTWCEGDDPGRRWVAIRAHGLIGDERPEKALAALRKAARKEYEEEDRDDDLLAELASSVELLVLSPAGEQVLQELLRSLDTPRKEASVLDLAVAGFLNACWRTEGDKLHGRPLILARYAEAATAGDRTARNIAVLWRTALAAPVHSRTALDVLRTWVLIADRDPAVEWALAALLPVLAVTPEDFLRLDHLLRTMSDEDAGPPPPVAGRLRTVLPHQPA</sequence>
<dbReference type="GO" id="GO:0003723">
    <property type="term" value="F:RNA binding"/>
    <property type="evidence" value="ECO:0007669"/>
    <property type="project" value="InterPro"/>
</dbReference>
<dbReference type="Proteomes" id="UP000638353">
    <property type="component" value="Unassembled WGS sequence"/>
</dbReference>
<comment type="caution">
    <text evidence="3">The sequence shown here is derived from an EMBL/GenBank/DDBJ whole genome shotgun (WGS) entry which is preliminary data.</text>
</comment>
<dbReference type="AlphaFoldDB" id="A0A919C740"/>
<name>A0A919C740_9ACTN</name>
<dbReference type="EMBL" id="BMVC01000001">
    <property type="protein sequence ID" value="GHC79937.1"/>
    <property type="molecule type" value="Genomic_DNA"/>
</dbReference>
<proteinExistence type="predicted"/>
<accession>A0A919C740</accession>
<feature type="region of interest" description="Disordered" evidence="2">
    <location>
        <begin position="1"/>
        <end position="48"/>
    </location>
</feature>
<protein>
    <recommendedName>
        <fullName evidence="5">HEAT repeat domain-containing protein</fullName>
    </recommendedName>
</protein>
<reference evidence="3" key="1">
    <citation type="journal article" date="2014" name="Int. J. Syst. Evol. Microbiol.">
        <title>Complete genome sequence of Corynebacterium casei LMG S-19264T (=DSM 44701T), isolated from a smear-ripened cheese.</title>
        <authorList>
            <consortium name="US DOE Joint Genome Institute (JGI-PGF)"/>
            <person name="Walter F."/>
            <person name="Albersmeier A."/>
            <person name="Kalinowski J."/>
            <person name="Ruckert C."/>
        </authorList>
    </citation>
    <scope>NUCLEOTIDE SEQUENCE</scope>
    <source>
        <strain evidence="3">JCM 4637</strain>
    </source>
</reference>
<gene>
    <name evidence="3" type="ORF">GCM10010334_06640</name>
</gene>
<feature type="compositionally biased region" description="Low complexity" evidence="2">
    <location>
        <begin position="11"/>
        <end position="28"/>
    </location>
</feature>
<evidence type="ECO:0000313" key="4">
    <source>
        <dbReference type="Proteomes" id="UP000638353"/>
    </source>
</evidence>
<dbReference type="PROSITE" id="PS50302">
    <property type="entry name" value="PUM"/>
    <property type="match status" value="1"/>
</dbReference>
<evidence type="ECO:0008006" key="5">
    <source>
        <dbReference type="Google" id="ProtNLM"/>
    </source>
</evidence>
<reference evidence="3" key="2">
    <citation type="submission" date="2020-09" db="EMBL/GenBank/DDBJ databases">
        <authorList>
            <person name="Sun Q."/>
            <person name="Ohkuma M."/>
        </authorList>
    </citation>
    <scope>NUCLEOTIDE SEQUENCE</scope>
    <source>
        <strain evidence="3">JCM 4637</strain>
    </source>
</reference>
<evidence type="ECO:0000256" key="1">
    <source>
        <dbReference type="ARBA" id="ARBA00022737"/>
    </source>
</evidence>
<dbReference type="InterPro" id="IPR016024">
    <property type="entry name" value="ARM-type_fold"/>
</dbReference>
<evidence type="ECO:0000313" key="3">
    <source>
        <dbReference type="EMBL" id="GHC79937.1"/>
    </source>
</evidence>